<dbReference type="AntiFam" id="ANF00057">
    <property type="entry name" value="Translation of E. coli type CRISPR repeat"/>
</dbReference>
<dbReference type="Proteomes" id="UP000253868">
    <property type="component" value="Chromosome"/>
</dbReference>
<accession>A0A345HNZ9</accession>
<evidence type="ECO:0000256" key="1">
    <source>
        <dbReference type="SAM" id="MobiDB-lite"/>
    </source>
</evidence>
<reference evidence="3" key="1">
    <citation type="submission" date="2018-07" db="EMBL/GenBank/DDBJ databases">
        <authorList>
            <person name="Zhao J."/>
        </authorList>
    </citation>
    <scope>NUCLEOTIDE SEQUENCE [LARGE SCALE GENOMIC DNA]</scope>
    <source>
        <strain evidence="3">GSSD-12</strain>
    </source>
</reference>
<dbReference type="KEGG" id="spad:DVK44_12670"/>
<proteinExistence type="predicted"/>
<organism evidence="2 3">
    <name type="scientific">Streptomyces paludis</name>
    <dbReference type="NCBI Taxonomy" id="2282738"/>
    <lineage>
        <taxon>Bacteria</taxon>
        <taxon>Bacillati</taxon>
        <taxon>Actinomycetota</taxon>
        <taxon>Actinomycetes</taxon>
        <taxon>Kitasatosporales</taxon>
        <taxon>Streptomycetaceae</taxon>
        <taxon>Streptomyces</taxon>
    </lineage>
</organism>
<feature type="region of interest" description="Disordered" evidence="1">
    <location>
        <begin position="1"/>
        <end position="20"/>
    </location>
</feature>
<keyword evidence="3" id="KW-1185">Reference proteome</keyword>
<sequence>MCSPRVRGWSLRPAAGRQHQGVLPARAGVVPARPRSWPAFSGAPRACGGGPPVSPTRIA</sequence>
<dbReference type="OrthoDB" id="3432450at2"/>
<feature type="region of interest" description="Disordered" evidence="1">
    <location>
        <begin position="36"/>
        <end position="59"/>
    </location>
</feature>
<dbReference type="EMBL" id="CP031194">
    <property type="protein sequence ID" value="AXG78423.1"/>
    <property type="molecule type" value="Genomic_DNA"/>
</dbReference>
<dbReference type="AlphaFoldDB" id="A0A345HNZ9"/>
<gene>
    <name evidence="2" type="ORF">DVK44_12670</name>
</gene>
<protein>
    <submittedName>
        <fullName evidence="2">Uncharacterized protein</fullName>
    </submittedName>
</protein>
<evidence type="ECO:0000313" key="3">
    <source>
        <dbReference type="Proteomes" id="UP000253868"/>
    </source>
</evidence>
<evidence type="ECO:0000313" key="2">
    <source>
        <dbReference type="EMBL" id="AXG78423.1"/>
    </source>
</evidence>
<name>A0A345HNZ9_9ACTN</name>